<evidence type="ECO:0000259" key="1">
    <source>
        <dbReference type="Pfam" id="PF02931"/>
    </source>
</evidence>
<dbReference type="Pfam" id="PF02931">
    <property type="entry name" value="Neur_chan_LBD"/>
    <property type="match status" value="1"/>
</dbReference>
<evidence type="ECO:0000313" key="2">
    <source>
        <dbReference type="EMBL" id="KAK9710957.1"/>
    </source>
</evidence>
<dbReference type="GO" id="GO:0005230">
    <property type="term" value="F:extracellular ligand-gated monoatomic ion channel activity"/>
    <property type="evidence" value="ECO:0007669"/>
    <property type="project" value="InterPro"/>
</dbReference>
<organism evidence="2 3">
    <name type="scientific">Popillia japonica</name>
    <name type="common">Japanese beetle</name>
    <dbReference type="NCBI Taxonomy" id="7064"/>
    <lineage>
        <taxon>Eukaryota</taxon>
        <taxon>Metazoa</taxon>
        <taxon>Ecdysozoa</taxon>
        <taxon>Arthropoda</taxon>
        <taxon>Hexapoda</taxon>
        <taxon>Insecta</taxon>
        <taxon>Pterygota</taxon>
        <taxon>Neoptera</taxon>
        <taxon>Endopterygota</taxon>
        <taxon>Coleoptera</taxon>
        <taxon>Polyphaga</taxon>
        <taxon>Scarabaeiformia</taxon>
        <taxon>Scarabaeidae</taxon>
        <taxon>Rutelinae</taxon>
        <taxon>Popillia</taxon>
    </lineage>
</organism>
<dbReference type="AlphaFoldDB" id="A0AAW1K0L3"/>
<dbReference type="Proteomes" id="UP001458880">
    <property type="component" value="Unassembled WGS sequence"/>
</dbReference>
<dbReference type="InterPro" id="IPR036734">
    <property type="entry name" value="Neur_chan_lig-bd_sf"/>
</dbReference>
<proteinExistence type="predicted"/>
<keyword evidence="3" id="KW-1185">Reference proteome</keyword>
<feature type="domain" description="Neurotransmitter-gated ion-channel ligand-binding" evidence="1">
    <location>
        <begin position="19"/>
        <end position="184"/>
    </location>
</feature>
<dbReference type="EMBL" id="JASPKY010000286">
    <property type="protein sequence ID" value="KAK9710957.1"/>
    <property type="molecule type" value="Genomic_DNA"/>
</dbReference>
<comment type="caution">
    <text evidence="2">The sequence shown here is derived from an EMBL/GenBank/DDBJ whole genome shotgun (WGS) entry which is preliminary data.</text>
</comment>
<dbReference type="PANTHER" id="PTHR18945">
    <property type="entry name" value="NEUROTRANSMITTER GATED ION CHANNEL"/>
    <property type="match status" value="1"/>
</dbReference>
<dbReference type="GO" id="GO:0016020">
    <property type="term" value="C:membrane"/>
    <property type="evidence" value="ECO:0007669"/>
    <property type="project" value="InterPro"/>
</dbReference>
<dbReference type="InterPro" id="IPR006201">
    <property type="entry name" value="Neur_channel"/>
</dbReference>
<accession>A0AAW1K0L3</accession>
<reference evidence="2 3" key="1">
    <citation type="journal article" date="2024" name="BMC Genomics">
        <title>De novo assembly and annotation of Popillia japonica's genome with initial clues to its potential as an invasive pest.</title>
        <authorList>
            <person name="Cucini C."/>
            <person name="Boschi S."/>
            <person name="Funari R."/>
            <person name="Cardaioli E."/>
            <person name="Iannotti N."/>
            <person name="Marturano G."/>
            <person name="Paoli F."/>
            <person name="Bruttini M."/>
            <person name="Carapelli A."/>
            <person name="Frati F."/>
            <person name="Nardi F."/>
        </authorList>
    </citation>
    <scope>NUCLEOTIDE SEQUENCE [LARGE SCALE GENOMIC DNA]</scope>
    <source>
        <strain evidence="2">DMR45628</strain>
    </source>
</reference>
<dbReference type="SUPFAM" id="SSF63712">
    <property type="entry name" value="Nicotinic receptor ligand binding domain-like"/>
    <property type="match status" value="1"/>
</dbReference>
<name>A0AAW1K0L3_POPJA</name>
<dbReference type="Gene3D" id="2.70.170.10">
    <property type="entry name" value="Neurotransmitter-gated ion-channel ligand-binding domain"/>
    <property type="match status" value="1"/>
</dbReference>
<dbReference type="InterPro" id="IPR006202">
    <property type="entry name" value="Neur_chan_lig-bd"/>
</dbReference>
<gene>
    <name evidence="2" type="ORF">QE152_g25727</name>
</gene>
<evidence type="ECO:0000313" key="3">
    <source>
        <dbReference type="Proteomes" id="UP001458880"/>
    </source>
</evidence>
<dbReference type="GO" id="GO:0004888">
    <property type="term" value="F:transmembrane signaling receptor activity"/>
    <property type="evidence" value="ECO:0007669"/>
    <property type="project" value="InterPro"/>
</dbReference>
<protein>
    <submittedName>
        <fullName evidence="2">Neurotransmitter-gated ion-channel ligand binding domain</fullName>
    </submittedName>
</protein>
<sequence length="302" mass="35061">MNTAFSLSRGKATSGTSIPQIQELEPVVVNVSISIEDMHFINLQKTELETVLLLHQRWVDQRLGANMETKNMAVMGEIWKPRISFLNGKTLYDENKEDSIFWRGFTSKGDILMSEKLLLRSFCTSNLKYFPFDQLICQFKFGSYRFPREELQLYWALSPVENVKSFRIREFVFVNVNTVTSVECRPSGFSSFLHFFIRLRDFRGYNEDSTIGDTYTEERNRFKKARCDFRGYNEDSTIGDTYTEERNSKKSIVASLGFLQESSFCAPNRHVGGLSKLLNFAHREENHLKSFNESTIQQSLQS</sequence>